<evidence type="ECO:0008006" key="3">
    <source>
        <dbReference type="Google" id="ProtNLM"/>
    </source>
</evidence>
<gene>
    <name evidence="1" type="ORF">FHR92_001043</name>
</gene>
<reference evidence="1 2" key="1">
    <citation type="submission" date="2020-08" db="EMBL/GenBank/DDBJ databases">
        <title>Genomic Encyclopedia of Type Strains, Phase III (KMG-III): the genomes of soil and plant-associated and newly described type strains.</title>
        <authorList>
            <person name="Whitman W."/>
        </authorList>
    </citation>
    <scope>NUCLEOTIDE SEQUENCE [LARGE SCALE GENOMIC DNA]</scope>
    <source>
        <strain evidence="1 2">CECT 8693</strain>
    </source>
</reference>
<name>A0A7W3SQW0_9BACL</name>
<dbReference type="AlphaFoldDB" id="A0A7W3SQW0"/>
<comment type="caution">
    <text evidence="1">The sequence shown here is derived from an EMBL/GenBank/DDBJ whole genome shotgun (WGS) entry which is preliminary data.</text>
</comment>
<dbReference type="RefSeq" id="WP_182534595.1">
    <property type="nucleotide sequence ID" value="NZ_JACJIP010000004.1"/>
</dbReference>
<dbReference type="Proteomes" id="UP000567067">
    <property type="component" value="Unassembled WGS sequence"/>
</dbReference>
<protein>
    <recommendedName>
        <fullName evidence="3">DUF4355 domain-containing protein</fullName>
    </recommendedName>
</protein>
<organism evidence="1 2">
    <name type="scientific">Fontibacillus solani</name>
    <dbReference type="NCBI Taxonomy" id="1572857"/>
    <lineage>
        <taxon>Bacteria</taxon>
        <taxon>Bacillati</taxon>
        <taxon>Bacillota</taxon>
        <taxon>Bacilli</taxon>
        <taxon>Bacillales</taxon>
        <taxon>Paenibacillaceae</taxon>
        <taxon>Fontibacillus</taxon>
    </lineage>
</organism>
<dbReference type="EMBL" id="JACJIP010000004">
    <property type="protein sequence ID" value="MBA9084586.1"/>
    <property type="molecule type" value="Genomic_DNA"/>
</dbReference>
<evidence type="ECO:0000313" key="2">
    <source>
        <dbReference type="Proteomes" id="UP000567067"/>
    </source>
</evidence>
<sequence length="142" mass="16303">MELTPEQQAHVEELIADAKSEWETSVLSPLTAERDELLQYKPKQETDEQKEIARLKAELNHQKLVSKLKESNLDDFIDLVNFNDDETEAQKKIEKLNSLLEQRKLNNLYEPDNKRPTTAYDQSAAKGDTVGMLQSKLSKLFG</sequence>
<proteinExistence type="predicted"/>
<evidence type="ECO:0000313" key="1">
    <source>
        <dbReference type="EMBL" id="MBA9084586.1"/>
    </source>
</evidence>
<accession>A0A7W3SQW0</accession>
<keyword evidence="2" id="KW-1185">Reference proteome</keyword>